<reference evidence="4 5" key="1">
    <citation type="submission" date="2017-02" db="EMBL/GenBank/DDBJ databases">
        <authorList>
            <person name="Peterson S.W."/>
        </authorList>
    </citation>
    <scope>NUCLEOTIDE SEQUENCE [LARGE SCALE GENOMIC DNA]</scope>
    <source>
        <strain evidence="4 5">ATCC BAA-1030</strain>
    </source>
</reference>
<name>A0A1T4M479_9ENTE</name>
<feature type="domain" description="HTH tetR-type" evidence="3">
    <location>
        <begin position="1"/>
        <end position="61"/>
    </location>
</feature>
<organism evidence="4 5">
    <name type="scientific">Pilibacter termitis</name>
    <dbReference type="NCBI Taxonomy" id="263852"/>
    <lineage>
        <taxon>Bacteria</taxon>
        <taxon>Bacillati</taxon>
        <taxon>Bacillota</taxon>
        <taxon>Bacilli</taxon>
        <taxon>Lactobacillales</taxon>
        <taxon>Enterococcaceae</taxon>
        <taxon>Pilibacter</taxon>
    </lineage>
</organism>
<feature type="DNA-binding region" description="H-T-H motif" evidence="2">
    <location>
        <begin position="24"/>
        <end position="43"/>
    </location>
</feature>
<sequence>MGTKERILQEALLLFAHDGYEGVSIREIASSVGVTKGAIYRHYPNKQAIFDSIVSRMEEVANEEAEKFEVSIEDLNRNEMIKTIKDFTISQFVFWTENEFASNFKKMLIIEQFRNTKMADLLWQYLTGGVVDYTQMFIQELARMSNHQEVDVEVLALEYIAPLHLIMNLYTNKQDKQRAVNLLEKHIHSFLSVYLSWEEETGGDENETVRIDYRSNKRDRA</sequence>
<dbReference type="STRING" id="263852.SAMN02745116_00915"/>
<accession>A0A1T4M479</accession>
<dbReference type="AlphaFoldDB" id="A0A1T4M479"/>
<evidence type="ECO:0000256" key="2">
    <source>
        <dbReference type="PROSITE-ProRule" id="PRU00335"/>
    </source>
</evidence>
<gene>
    <name evidence="4" type="ORF">SAMN02745116_00915</name>
</gene>
<proteinExistence type="predicted"/>
<dbReference type="OrthoDB" id="9814200at2"/>
<keyword evidence="1 2" id="KW-0238">DNA-binding</keyword>
<dbReference type="Gene3D" id="1.10.357.10">
    <property type="entry name" value="Tetracycline Repressor, domain 2"/>
    <property type="match status" value="1"/>
</dbReference>
<dbReference type="Proteomes" id="UP000190328">
    <property type="component" value="Unassembled WGS sequence"/>
</dbReference>
<dbReference type="GO" id="GO:0003677">
    <property type="term" value="F:DNA binding"/>
    <property type="evidence" value="ECO:0007669"/>
    <property type="project" value="UniProtKB-UniRule"/>
</dbReference>
<dbReference type="InterPro" id="IPR050624">
    <property type="entry name" value="HTH-type_Tx_Regulator"/>
</dbReference>
<dbReference type="SUPFAM" id="SSF46689">
    <property type="entry name" value="Homeodomain-like"/>
    <property type="match status" value="1"/>
</dbReference>
<evidence type="ECO:0000313" key="4">
    <source>
        <dbReference type="EMBL" id="SJZ61588.1"/>
    </source>
</evidence>
<dbReference type="Pfam" id="PF00440">
    <property type="entry name" value="TetR_N"/>
    <property type="match status" value="1"/>
</dbReference>
<dbReference type="PANTHER" id="PTHR43479">
    <property type="entry name" value="ACREF/ENVCD OPERON REPRESSOR-RELATED"/>
    <property type="match status" value="1"/>
</dbReference>
<dbReference type="PROSITE" id="PS50977">
    <property type="entry name" value="HTH_TETR_2"/>
    <property type="match status" value="1"/>
</dbReference>
<dbReference type="RefSeq" id="WP_078806845.1">
    <property type="nucleotide sequence ID" value="NZ_FUXI01000008.1"/>
</dbReference>
<protein>
    <submittedName>
        <fullName evidence="4">Transcriptional regulator, TetR family</fullName>
    </submittedName>
</protein>
<evidence type="ECO:0000313" key="5">
    <source>
        <dbReference type="Proteomes" id="UP000190328"/>
    </source>
</evidence>
<dbReference type="PRINTS" id="PR00455">
    <property type="entry name" value="HTHTETR"/>
</dbReference>
<dbReference type="InterPro" id="IPR001647">
    <property type="entry name" value="HTH_TetR"/>
</dbReference>
<keyword evidence="5" id="KW-1185">Reference proteome</keyword>
<dbReference type="EMBL" id="FUXI01000008">
    <property type="protein sequence ID" value="SJZ61588.1"/>
    <property type="molecule type" value="Genomic_DNA"/>
</dbReference>
<dbReference type="PANTHER" id="PTHR43479:SF11">
    <property type="entry name" value="ACREF_ENVCD OPERON REPRESSOR-RELATED"/>
    <property type="match status" value="1"/>
</dbReference>
<dbReference type="InterPro" id="IPR009057">
    <property type="entry name" value="Homeodomain-like_sf"/>
</dbReference>
<evidence type="ECO:0000259" key="3">
    <source>
        <dbReference type="PROSITE" id="PS50977"/>
    </source>
</evidence>
<evidence type="ECO:0000256" key="1">
    <source>
        <dbReference type="ARBA" id="ARBA00023125"/>
    </source>
</evidence>